<dbReference type="CDD" id="cd00405">
    <property type="entry name" value="PRAI"/>
    <property type="match status" value="1"/>
</dbReference>
<dbReference type="Gene3D" id="3.20.20.70">
    <property type="entry name" value="Aldolase class I"/>
    <property type="match status" value="1"/>
</dbReference>
<dbReference type="EMBL" id="CP013118">
    <property type="protein sequence ID" value="ALO16359.1"/>
    <property type="molecule type" value="Genomic_DNA"/>
</dbReference>
<evidence type="ECO:0000256" key="4">
    <source>
        <dbReference type="ARBA" id="ARBA00022272"/>
    </source>
</evidence>
<dbReference type="UniPathway" id="UPA00035">
    <property type="reaction ID" value="UER00042"/>
</dbReference>
<dbReference type="InterPro" id="IPR044643">
    <property type="entry name" value="TrpF_fam"/>
</dbReference>
<evidence type="ECO:0000259" key="10">
    <source>
        <dbReference type="Pfam" id="PF00697"/>
    </source>
</evidence>
<organism evidence="11 12">
    <name type="scientific">Salinivirga cyanobacteriivorans</name>
    <dbReference type="NCBI Taxonomy" id="1307839"/>
    <lineage>
        <taxon>Bacteria</taxon>
        <taxon>Pseudomonadati</taxon>
        <taxon>Bacteroidota</taxon>
        <taxon>Bacteroidia</taxon>
        <taxon>Bacteroidales</taxon>
        <taxon>Salinivirgaceae</taxon>
        <taxon>Salinivirga</taxon>
    </lineage>
</organism>
<accession>A0A0S2I299</accession>
<protein>
    <recommendedName>
        <fullName evidence="4 9">N-(5'-phosphoribosyl)anthranilate isomerase</fullName>
        <shortName evidence="9">PRAI</shortName>
        <ecNumber evidence="3 9">5.3.1.24</ecNumber>
    </recommendedName>
</protein>
<evidence type="ECO:0000313" key="11">
    <source>
        <dbReference type="EMBL" id="ALO16359.1"/>
    </source>
</evidence>
<evidence type="ECO:0000256" key="8">
    <source>
        <dbReference type="ARBA" id="ARBA00023235"/>
    </source>
</evidence>
<comment type="similarity">
    <text evidence="9">Belongs to the TrpF family.</text>
</comment>
<keyword evidence="7 9" id="KW-0057">Aromatic amino acid biosynthesis</keyword>
<dbReference type="Proteomes" id="UP000064893">
    <property type="component" value="Chromosome"/>
</dbReference>
<evidence type="ECO:0000256" key="5">
    <source>
        <dbReference type="ARBA" id="ARBA00022605"/>
    </source>
</evidence>
<sequence length="207" mass="23278">MKVKVCGLNSLENIKALPLEDIDFLGFIFYPKSPRNVTIVPDRSFMQLTSTHSRTGVFVNAPVSLIIRNVFAYGLNTVQLHGNESPDICKELKEQSLVVIKAFSVSHKFDFQTVEQYESVVDYFLFDTPTKAYGGSGHQFDWSVLKGYNGHVPFFLSGGIGPDDAAQIKAFYHKKFAGIDLNSRFEVRPGVKDSLQLMKFLKEVKSK</sequence>
<comment type="pathway">
    <text evidence="2 9">Amino-acid biosynthesis; L-tryptophan biosynthesis; L-tryptophan from chorismate: step 3/5.</text>
</comment>
<keyword evidence="6 9" id="KW-0822">Tryptophan biosynthesis</keyword>
<proteinExistence type="inferred from homology"/>
<dbReference type="PANTHER" id="PTHR42894:SF1">
    <property type="entry name" value="N-(5'-PHOSPHORIBOSYL)ANTHRANILATE ISOMERASE"/>
    <property type="match status" value="1"/>
</dbReference>
<evidence type="ECO:0000313" key="12">
    <source>
        <dbReference type="Proteomes" id="UP000064893"/>
    </source>
</evidence>
<feature type="domain" description="N-(5'phosphoribosyl) anthranilate isomerase (PRAI)" evidence="10">
    <location>
        <begin position="3"/>
        <end position="202"/>
    </location>
</feature>
<dbReference type="InterPro" id="IPR001240">
    <property type="entry name" value="PRAI_dom"/>
</dbReference>
<evidence type="ECO:0000256" key="1">
    <source>
        <dbReference type="ARBA" id="ARBA00001164"/>
    </source>
</evidence>
<keyword evidence="5 9" id="KW-0028">Amino-acid biosynthesis</keyword>
<evidence type="ECO:0000256" key="3">
    <source>
        <dbReference type="ARBA" id="ARBA00012572"/>
    </source>
</evidence>
<evidence type="ECO:0000256" key="2">
    <source>
        <dbReference type="ARBA" id="ARBA00004664"/>
    </source>
</evidence>
<evidence type="ECO:0000256" key="6">
    <source>
        <dbReference type="ARBA" id="ARBA00022822"/>
    </source>
</evidence>
<comment type="catalytic activity">
    <reaction evidence="1 9">
        <text>N-(5-phospho-beta-D-ribosyl)anthranilate = 1-(2-carboxyphenylamino)-1-deoxy-D-ribulose 5-phosphate</text>
        <dbReference type="Rhea" id="RHEA:21540"/>
        <dbReference type="ChEBI" id="CHEBI:18277"/>
        <dbReference type="ChEBI" id="CHEBI:58613"/>
        <dbReference type="EC" id="5.3.1.24"/>
    </reaction>
</comment>
<dbReference type="Pfam" id="PF00697">
    <property type="entry name" value="PRAI"/>
    <property type="match status" value="1"/>
</dbReference>
<dbReference type="InterPro" id="IPR013785">
    <property type="entry name" value="Aldolase_TIM"/>
</dbReference>
<dbReference type="AlphaFoldDB" id="A0A0S2I299"/>
<dbReference type="RefSeq" id="WP_057953739.1">
    <property type="nucleotide sequence ID" value="NZ_CP013118.1"/>
</dbReference>
<dbReference type="InterPro" id="IPR011060">
    <property type="entry name" value="RibuloseP-bd_barrel"/>
</dbReference>
<dbReference type="SUPFAM" id="SSF51366">
    <property type="entry name" value="Ribulose-phoshate binding barrel"/>
    <property type="match status" value="1"/>
</dbReference>
<dbReference type="HAMAP" id="MF_00135">
    <property type="entry name" value="PRAI"/>
    <property type="match status" value="1"/>
</dbReference>
<dbReference type="GO" id="GO:0000162">
    <property type="term" value="P:L-tryptophan biosynthetic process"/>
    <property type="evidence" value="ECO:0007669"/>
    <property type="project" value="UniProtKB-UniRule"/>
</dbReference>
<keyword evidence="8 9" id="KW-0413">Isomerase</keyword>
<dbReference type="PANTHER" id="PTHR42894">
    <property type="entry name" value="N-(5'-PHOSPHORIBOSYL)ANTHRANILATE ISOMERASE"/>
    <property type="match status" value="1"/>
</dbReference>
<reference evidence="11 12" key="1">
    <citation type="submission" date="2015-11" db="EMBL/GenBank/DDBJ databases">
        <title>Description and complete genome sequence of a novel strain predominating in hypersaline microbial mats and representing a new family of the Bacteriodetes phylum.</title>
        <authorList>
            <person name="Spring S."/>
            <person name="Bunk B."/>
            <person name="Sproer C."/>
            <person name="Klenk H.-P."/>
        </authorList>
    </citation>
    <scope>NUCLEOTIDE SEQUENCE [LARGE SCALE GENOMIC DNA]</scope>
    <source>
        <strain evidence="11 12">L21-Spi-D4</strain>
    </source>
</reference>
<dbReference type="EC" id="5.3.1.24" evidence="3 9"/>
<evidence type="ECO:0000256" key="9">
    <source>
        <dbReference type="HAMAP-Rule" id="MF_00135"/>
    </source>
</evidence>
<dbReference type="PATRIC" id="fig|1307839.3.peg.2873"/>
<evidence type="ECO:0000256" key="7">
    <source>
        <dbReference type="ARBA" id="ARBA00023141"/>
    </source>
</evidence>
<dbReference type="GO" id="GO:0004640">
    <property type="term" value="F:phosphoribosylanthranilate isomerase activity"/>
    <property type="evidence" value="ECO:0007669"/>
    <property type="project" value="UniProtKB-UniRule"/>
</dbReference>
<dbReference type="KEGG" id="blq:L21SP5_02736"/>
<dbReference type="OrthoDB" id="9786954at2"/>
<keyword evidence="12" id="KW-1185">Reference proteome</keyword>
<gene>
    <name evidence="9 11" type="primary">trpF</name>
    <name evidence="11" type="ORF">L21SP5_02736</name>
</gene>
<dbReference type="STRING" id="1307839.L21SP5_02736"/>
<name>A0A0S2I299_9BACT</name>